<dbReference type="Pfam" id="PF16879">
    <property type="entry name" value="Sin3a_C"/>
    <property type="match status" value="1"/>
</dbReference>
<evidence type="ECO:0000256" key="12">
    <source>
        <dbReference type="ARBA" id="ARBA00023242"/>
    </source>
</evidence>
<evidence type="ECO:0000256" key="8">
    <source>
        <dbReference type="ARBA" id="ARBA00023015"/>
    </source>
</evidence>
<dbReference type="InterPro" id="IPR003822">
    <property type="entry name" value="PAH"/>
</dbReference>
<keyword evidence="5" id="KW-0677">Repeat</keyword>
<keyword evidence="12 18" id="KW-0539">Nucleus</keyword>
<accession>A0A8J1XPC8</accession>
<dbReference type="OrthoDB" id="10265969at2759"/>
<dbReference type="GO" id="GO:0048511">
    <property type="term" value="P:rhythmic process"/>
    <property type="evidence" value="ECO:0007669"/>
    <property type="project" value="UniProtKB-KW"/>
</dbReference>
<name>A0A8J1XPC8_OWEFU</name>
<dbReference type="Proteomes" id="UP000749559">
    <property type="component" value="Unassembled WGS sequence"/>
</dbReference>
<keyword evidence="4" id="KW-0597">Phosphoprotein</keyword>
<evidence type="ECO:0000259" key="20">
    <source>
        <dbReference type="SMART" id="SM00761"/>
    </source>
</evidence>
<feature type="compositionally biased region" description="Polar residues" evidence="19">
    <location>
        <begin position="56"/>
        <end position="76"/>
    </location>
</feature>
<dbReference type="Pfam" id="PF08295">
    <property type="entry name" value="Sin3_corepress"/>
    <property type="match status" value="1"/>
</dbReference>
<evidence type="ECO:0000256" key="7">
    <source>
        <dbReference type="ARBA" id="ARBA00022990"/>
    </source>
</evidence>
<feature type="region of interest" description="Disordered" evidence="19">
    <location>
        <begin position="1189"/>
        <end position="1236"/>
    </location>
</feature>
<dbReference type="SUPFAM" id="SSF47762">
    <property type="entry name" value="PAH2 domain"/>
    <property type="match status" value="3"/>
</dbReference>
<feature type="compositionally biased region" description="Pro residues" evidence="19">
    <location>
        <begin position="109"/>
        <end position="129"/>
    </location>
</feature>
<dbReference type="PANTHER" id="PTHR12346:SF0">
    <property type="entry name" value="SIN3A, ISOFORM G"/>
    <property type="match status" value="1"/>
</dbReference>
<keyword evidence="9" id="KW-0175">Coiled coil</keyword>
<reference evidence="21" key="1">
    <citation type="submission" date="2022-03" db="EMBL/GenBank/DDBJ databases">
        <authorList>
            <person name="Martin C."/>
        </authorList>
    </citation>
    <scope>NUCLEOTIDE SEQUENCE</scope>
</reference>
<feature type="domain" description="Histone deacetylase interacting" evidence="20">
    <location>
        <begin position="578"/>
        <end position="678"/>
    </location>
</feature>
<comment type="function">
    <text evidence="13">Acts as a transcriptional repressor. Corepressor for REST. Interacts with MXI1 to repress MYC responsive genes and antagonize MYC oncogenic activities. Also interacts with MXD1-MAX heterodimers to repress transcription by tethering SIN3A to DNA. Acts cooperatively with OGT to repress transcription in parallel with histone deacetylation. Involved in the control of the circadian rhythms. Required for the transcriptional repression of circadian target genes, such as PER1, mediated by the large PER complex through histone deacetylation. Cooperates with FOXK1 to regulate cell cycle progression probably by repressing cell cycle inhibitor genes expression. Required for cortical neuron differentiation and callosal axon elongation.</text>
</comment>
<keyword evidence="7" id="KW-0007">Acetylation</keyword>
<evidence type="ECO:0000256" key="18">
    <source>
        <dbReference type="PROSITE-ProRule" id="PRU00810"/>
    </source>
</evidence>
<dbReference type="FunFam" id="1.20.1160.11:FF:000004">
    <property type="entry name" value="Paired amphipathic helix protein Sin3a"/>
    <property type="match status" value="1"/>
</dbReference>
<keyword evidence="6" id="KW-0832">Ubl conjugation</keyword>
<comment type="caution">
    <text evidence="21">The sequence shown here is derived from an EMBL/GenBank/DDBJ whole genome shotgun (WGS) entry which is preliminary data.</text>
</comment>
<evidence type="ECO:0000256" key="14">
    <source>
        <dbReference type="ARBA" id="ARBA00061761"/>
    </source>
</evidence>
<dbReference type="InterPro" id="IPR036600">
    <property type="entry name" value="PAH_sf"/>
</dbReference>
<dbReference type="InterPro" id="IPR031693">
    <property type="entry name" value="Sin3_C"/>
</dbReference>
<keyword evidence="22" id="KW-1185">Reference proteome</keyword>
<dbReference type="GO" id="GO:0005730">
    <property type="term" value="C:nucleolus"/>
    <property type="evidence" value="ECO:0007669"/>
    <property type="project" value="UniProtKB-SubCell"/>
</dbReference>
<evidence type="ECO:0000256" key="15">
    <source>
        <dbReference type="ARBA" id="ARBA00068512"/>
    </source>
</evidence>
<evidence type="ECO:0000256" key="4">
    <source>
        <dbReference type="ARBA" id="ARBA00022553"/>
    </source>
</evidence>
<evidence type="ECO:0000256" key="16">
    <source>
        <dbReference type="ARBA" id="ARBA00075105"/>
    </source>
</evidence>
<dbReference type="FunFam" id="1.20.1160.11:FF:000002">
    <property type="entry name" value="Paired amphipathic helix protein SIN3"/>
    <property type="match status" value="1"/>
</dbReference>
<dbReference type="PROSITE" id="PS51477">
    <property type="entry name" value="PAH"/>
    <property type="match status" value="3"/>
</dbReference>
<keyword evidence="8" id="KW-0805">Transcription regulation</keyword>
<evidence type="ECO:0000313" key="21">
    <source>
        <dbReference type="EMBL" id="CAH1789345.1"/>
    </source>
</evidence>
<proteinExistence type="predicted"/>
<evidence type="ECO:0000313" key="22">
    <source>
        <dbReference type="Proteomes" id="UP000749559"/>
    </source>
</evidence>
<feature type="compositionally biased region" description="Acidic residues" evidence="19">
    <location>
        <begin position="859"/>
        <end position="872"/>
    </location>
</feature>
<keyword evidence="11" id="KW-0804">Transcription</keyword>
<evidence type="ECO:0000256" key="2">
    <source>
        <dbReference type="ARBA" id="ARBA00022491"/>
    </source>
</evidence>
<evidence type="ECO:0000256" key="5">
    <source>
        <dbReference type="ARBA" id="ARBA00022737"/>
    </source>
</evidence>
<feature type="compositionally biased region" description="Low complexity" evidence="19">
    <location>
        <begin position="130"/>
        <end position="153"/>
    </location>
</feature>
<evidence type="ECO:0000256" key="19">
    <source>
        <dbReference type="SAM" id="MobiDB-lite"/>
    </source>
</evidence>
<gene>
    <name evidence="21" type="ORF">OFUS_LOCUS14721</name>
</gene>
<dbReference type="InterPro" id="IPR039774">
    <property type="entry name" value="Sin3-like"/>
</dbReference>
<dbReference type="FunFam" id="1.20.1160.11:FF:000001">
    <property type="entry name" value="Paired amphipathic helix protein Sin3"/>
    <property type="match status" value="1"/>
</dbReference>
<dbReference type="GO" id="GO:0061629">
    <property type="term" value="F:RNA polymerase II-specific DNA-binding transcription factor binding"/>
    <property type="evidence" value="ECO:0007669"/>
    <property type="project" value="UniProtKB-ARBA"/>
</dbReference>
<feature type="region of interest" description="Disordered" evidence="19">
    <location>
        <begin position="431"/>
        <end position="468"/>
    </location>
</feature>
<keyword evidence="10" id="KW-0090">Biological rhythms</keyword>
<dbReference type="GO" id="GO:0000122">
    <property type="term" value="P:negative regulation of transcription by RNA polymerase II"/>
    <property type="evidence" value="ECO:0007669"/>
    <property type="project" value="TreeGrafter"/>
</dbReference>
<evidence type="ECO:0000256" key="1">
    <source>
        <dbReference type="ARBA" id="ARBA00004604"/>
    </source>
</evidence>
<comment type="subcellular location">
    <subcellularLocation>
        <location evidence="1">Nucleus</location>
        <location evidence="1">Nucleolus</location>
    </subcellularLocation>
</comment>
<feature type="compositionally biased region" description="Basic and acidic residues" evidence="19">
    <location>
        <begin position="873"/>
        <end position="914"/>
    </location>
</feature>
<evidence type="ECO:0000256" key="10">
    <source>
        <dbReference type="ARBA" id="ARBA00023108"/>
    </source>
</evidence>
<evidence type="ECO:0000256" key="9">
    <source>
        <dbReference type="ARBA" id="ARBA00023054"/>
    </source>
</evidence>
<dbReference type="SMART" id="SM00761">
    <property type="entry name" value="HDAC_interact"/>
    <property type="match status" value="1"/>
</dbReference>
<feature type="compositionally biased region" description="Polar residues" evidence="19">
    <location>
        <begin position="1194"/>
        <end position="1210"/>
    </location>
</feature>
<dbReference type="Pfam" id="PF02671">
    <property type="entry name" value="PAH"/>
    <property type="match status" value="3"/>
</dbReference>
<feature type="region of interest" description="Disordered" evidence="19">
    <location>
        <begin position="281"/>
        <end position="321"/>
    </location>
</feature>
<dbReference type="PANTHER" id="PTHR12346">
    <property type="entry name" value="SIN3B-RELATED"/>
    <property type="match status" value="1"/>
</dbReference>
<dbReference type="GO" id="GO:0070822">
    <property type="term" value="C:Sin3-type complex"/>
    <property type="evidence" value="ECO:0007669"/>
    <property type="project" value="TreeGrafter"/>
</dbReference>
<feature type="region of interest" description="Disordered" evidence="19">
    <location>
        <begin position="1"/>
        <end position="153"/>
    </location>
</feature>
<evidence type="ECO:0000256" key="6">
    <source>
        <dbReference type="ARBA" id="ARBA00022843"/>
    </source>
</evidence>
<feature type="compositionally biased region" description="Low complexity" evidence="19">
    <location>
        <begin position="433"/>
        <end position="442"/>
    </location>
</feature>
<evidence type="ECO:0000256" key="3">
    <source>
        <dbReference type="ARBA" id="ARBA00022499"/>
    </source>
</evidence>
<sequence length="1367" mass="156302">MQHHIEDQQGVKFNPGVKQENFPPRHLPAPTSLAPVQQGESYPRPIVGSNQPPPTSVHSAQRFNEGPSDSMQQGSMPYSGGPVQGYQVSGGVHHTSSGGGLQHSVPPQHSAPPPHVAPPQQHPPPPQHAAPPQHHTPQTQAHQQQQVHQVQAHTQAHVQQVQGQQQQQQFQRLKVEDALSYLDQVKLQFGNQPQVYNDFLDIMKEFKSQTIDTPGVINRVSNLFKGHPDLIVGFNTFLPPGYKIEVQGNETINVHQPGQQMMTLSQMAQAHQASQAAAAAAAATLSNTSHNAASHHSYHQQSKPSTQESSPQQGSGQQQAGQPVEFNHAINYVNKIKNRFQGQPEIYKAFLEILHTYQKEQRNLKEGLVTPGYKPLTESEVYSQVAKLFQNQEDLLSEFGQFLPDANGSGGLGSMFANMADLSAIRNDHSSTLKKTSYTTKTNNKGPSHMRRPSAGTQPPAKKSKSGSLKDITLAEAGKYGTLNEYAFFDKVRKALRNQEVYENFLRCLVLFNQEVISRSELVQLAQPFLGKTPELFKWFKDFLGYKESGHMVDAVPSGATGKERISGDLAMEIDYASCKRYGVSYRALPKSYQHPRCSGRTALCKEVLNDTWVSFPSWSEDSTFVTSRKTQFEEHIYRCEDERFELDVVVETNLNTIRILEGVQKKMSRMSAEEAAKFRLDNTLGGNSEVIHRKAIQRIYGDKAPDIIDGLKKNPVVAVPLVLRRLKAKEEEWREAQRGFNKIWREQNEKYYLKSLDHQGINFKQTDVKAIRSKALLNEIEAIFDERQEQSQEGNSDTLGSHLTFHYKEKTILEDAVTIIIHHMKRQSGIHKEDKSKIKHLLKQFLPDLLYHTRLPMSDDEEEEDEDMETSDNEKENVEKPQQEKTETIGVQTREKRDANKQPKEDKKEKEAKTTPVKKSPVKEEPMLNGTNSDDSEKDIDNDEYYSVYFVNNNWYLFFRLHQLLCERLYKIYEQAERIAEEERRCKKDRKESTAVALRLKTPSEVEPEEYYPYFLDMVKNLLDGNMEPTAFEDTLREMFGIHAYIAFTMDKLVQNIVRQLQHMVGDEICTQVMDLQCNEKKNNATGGSLSSLHLRQEQELAYQKRAEQILTEENCFKVMMFKNECKISIELLDTETENSDDPIEVEKWSEYVEKYIANDETISEELKEQLSNKPVFLPRNVRHWRRRNRNVTQEAVKSNKENNNTSGPSEEDDTTDQARGDAPQQEKQADKSLVERVSDDMIIMDNTECKFNVNSFKMVYVVNSESCLYKQRALKKAHESHKAVSMRLHNKFMAYVEKWRSTNVTPEMEKNCDDWLKGLSGDNKDCKTIINTNNSLERAPYYSINRFVVEYEEEERSLPMETSST</sequence>
<keyword evidence="3" id="KW-1017">Isopeptide bond</keyword>
<dbReference type="GO" id="GO:0003714">
    <property type="term" value="F:transcription corepressor activity"/>
    <property type="evidence" value="ECO:0007669"/>
    <property type="project" value="InterPro"/>
</dbReference>
<feature type="region of interest" description="Disordered" evidence="19">
    <location>
        <begin position="856"/>
        <end position="940"/>
    </location>
</feature>
<organism evidence="21 22">
    <name type="scientific">Owenia fusiformis</name>
    <name type="common">Polychaete worm</name>
    <dbReference type="NCBI Taxonomy" id="6347"/>
    <lineage>
        <taxon>Eukaryota</taxon>
        <taxon>Metazoa</taxon>
        <taxon>Spiralia</taxon>
        <taxon>Lophotrochozoa</taxon>
        <taxon>Annelida</taxon>
        <taxon>Polychaeta</taxon>
        <taxon>Sedentaria</taxon>
        <taxon>Canalipalpata</taxon>
        <taxon>Sabellida</taxon>
        <taxon>Oweniida</taxon>
        <taxon>Oweniidae</taxon>
        <taxon>Owenia</taxon>
    </lineage>
</organism>
<dbReference type="EMBL" id="CAIIXF020000007">
    <property type="protein sequence ID" value="CAH1789345.1"/>
    <property type="molecule type" value="Genomic_DNA"/>
</dbReference>
<dbReference type="InterPro" id="IPR013194">
    <property type="entry name" value="HDAC_interact_dom"/>
</dbReference>
<comment type="subunit">
    <text evidence="14">Interacts with ARID4B, BRMS1L, HCFC1, HDAC1, HDAC2, MXI1, SAP30L, SAP130, SFPQ and TOPORS. Interacts with OGT (via TPRs 1-6); the interaction mediates transcriptional repression in parallel with histone deacetylase. Interacts with BAZ2A, MXD1, MXD3, MXD4, MBD2, DACH1, NCOR1, NR4A2, REST, RLIM, SAP30, SETDB1, SMYD2, and SUDS3. Interacts with PHF12 in a complex composed of HDAC1, PHF12 and SAP30. Interacts with TET1; the interaction recruits SIN3A to gene promoters. The large PER complex involved in the histone deacetylation is composed of at least HDAC1, PER2, SFPQ and SIN3A. Interacts with KLF11. Interacts with PPHLN1. Found in a complex with YY1, GON4L and HDAC1. Interacts (via PAH2) with FOXK1. Interacts with FOXK2. Found in a complex composed of at least SINHCAF, SIN3A, HDAC1, SAP30, RBBP4, OGT and TET1. Interacts with SINHCAF. Interacts with SPHK2.</text>
</comment>
<feature type="compositionally biased region" description="Low complexity" evidence="19">
    <location>
        <begin position="89"/>
        <end position="108"/>
    </location>
</feature>
<evidence type="ECO:0000256" key="13">
    <source>
        <dbReference type="ARBA" id="ARBA00056268"/>
    </source>
</evidence>
<evidence type="ECO:0000256" key="11">
    <source>
        <dbReference type="ARBA" id="ARBA00023163"/>
    </source>
</evidence>
<keyword evidence="2" id="KW-0678">Repressor</keyword>
<evidence type="ECO:0000256" key="17">
    <source>
        <dbReference type="ARBA" id="ARBA00081271"/>
    </source>
</evidence>
<dbReference type="Gene3D" id="1.20.1160.11">
    <property type="entry name" value="Paired amphipathic helix"/>
    <property type="match status" value="3"/>
</dbReference>
<protein>
    <recommendedName>
        <fullName evidence="15">Paired amphipathic helix protein Sin3a</fullName>
    </recommendedName>
    <alternativeName>
        <fullName evidence="16">Histone deacetylase complex subunit Sin3a</fullName>
    </alternativeName>
    <alternativeName>
        <fullName evidence="17">Transcriptional corepressor Sin3a</fullName>
    </alternativeName>
</protein>